<dbReference type="WBParaSite" id="Hba_20004">
    <property type="protein sequence ID" value="Hba_20004"/>
    <property type="gene ID" value="Hba_20004"/>
</dbReference>
<evidence type="ECO:0000313" key="1">
    <source>
        <dbReference type="Proteomes" id="UP000095283"/>
    </source>
</evidence>
<accession>A0A1I7XRP2</accession>
<proteinExistence type="predicted"/>
<dbReference type="AlphaFoldDB" id="A0A1I7XRP2"/>
<sequence>MMISSGDWILNDVLQKCMQFALALYVVQSLVEKHIGYCALWQLQLSGLCPKVWIRELRQLFIENAAMLWDMCVQMEDLVLKRSAFSDKEKIEAIECRDLLF</sequence>
<dbReference type="Proteomes" id="UP000095283">
    <property type="component" value="Unplaced"/>
</dbReference>
<evidence type="ECO:0000313" key="2">
    <source>
        <dbReference type="WBParaSite" id="Hba_20004"/>
    </source>
</evidence>
<organism evidence="1 2">
    <name type="scientific">Heterorhabditis bacteriophora</name>
    <name type="common">Entomopathogenic nematode worm</name>
    <dbReference type="NCBI Taxonomy" id="37862"/>
    <lineage>
        <taxon>Eukaryota</taxon>
        <taxon>Metazoa</taxon>
        <taxon>Ecdysozoa</taxon>
        <taxon>Nematoda</taxon>
        <taxon>Chromadorea</taxon>
        <taxon>Rhabditida</taxon>
        <taxon>Rhabditina</taxon>
        <taxon>Rhabditomorpha</taxon>
        <taxon>Strongyloidea</taxon>
        <taxon>Heterorhabditidae</taxon>
        <taxon>Heterorhabditis</taxon>
    </lineage>
</organism>
<name>A0A1I7XRP2_HETBA</name>
<keyword evidence="1" id="KW-1185">Reference proteome</keyword>
<reference evidence="2" key="1">
    <citation type="submission" date="2016-11" db="UniProtKB">
        <authorList>
            <consortium name="WormBaseParasite"/>
        </authorList>
    </citation>
    <scope>IDENTIFICATION</scope>
</reference>
<protein>
    <submittedName>
        <fullName evidence="2">Rab-GAP TBC domain-containing protein</fullName>
    </submittedName>
</protein>